<keyword evidence="3 6" id="KW-0812">Transmembrane</keyword>
<evidence type="ECO:0000256" key="6">
    <source>
        <dbReference type="SAM" id="Phobius"/>
    </source>
</evidence>
<proteinExistence type="predicted"/>
<evidence type="ECO:0000256" key="5">
    <source>
        <dbReference type="ARBA" id="ARBA00023136"/>
    </source>
</evidence>
<sequence length="823" mass="88813">MRPARASGGAAASSWAFAALGGSLLGAALQLHQPKLWSAGAYAALFFAGLAGLAGLSRRWRPLPRAWRLPAGLAMVVALACGALAAGGLAGWRAVAYARGALDPALEGLDLQVVGVVAQMPQRSEGGTRFRLDVESARWADERLGSASRVPARIALGWYRDDTSLWGRAPESRAAATGGDAAALHAGERWRLTVRLKAPHGNLNPHGFDNELWLWEQGVHASGYVRTGARDAAPARLQSTWLHPVERAREAVRDAVFERVADTRQAGVIAALVTGDQGAIDRSDWDIFRATGVAHLMSISGLHITMFAWLAAHAVGALWRRSGWLMLRIPAPQAALAGGVLLAGLYALFSGWGVPSQRTVWMLATAALLRLTGRRWPWPHVWLLIAAVVVALDPWALMQAGFWLSFVAVGILFATGFMRPAGETAGKWSRLLGFFREQWVITLALTPLSLLLFQQVSVVGLLANAVAIPWVTLVVTPLAMLGTVAAPLWTLAAWAVQALAVMLRWFAAWPYATLSMAAPPVWMAACGVAGGVLLAMRLPWSLRTLGLPLLLPVLLWHAPRPAEGQFELLAADIGQGNAVLVRTAAHSLLYDAGPRYSLESDAGHRVLVPLLRAFDERLDMLVLSHRDSDHTGGAAAVLAMQPQAALLSSIEATHPLQAVRPARRCEAGQRWTWDGVDFEILHPAADDYLSFTKPNAISCVLRIANGRATVLLAGDIERLQEAALVSRTADLRADVLLAPHHGSKTSSSALFLEAVRPRIALVQAGYRNRFGHPAPEVVERYAAQGVKLVESVPCGAMLWRSREPGEVGCERERNARYWHHRLP</sequence>
<reference evidence="8 9" key="1">
    <citation type="submission" date="2019-06" db="EMBL/GenBank/DDBJ databases">
        <title>Sorghum-associated microbial communities from plants grown in Nebraska, USA.</title>
        <authorList>
            <person name="Schachtman D."/>
        </authorList>
    </citation>
    <scope>NUCLEOTIDE SEQUENCE [LARGE SCALE GENOMIC DNA]</scope>
    <source>
        <strain evidence="8 9">T529</strain>
    </source>
</reference>
<dbReference type="PANTHER" id="PTHR30619">
    <property type="entry name" value="DNA INTERNALIZATION/COMPETENCE PROTEIN COMEC/REC2"/>
    <property type="match status" value="1"/>
</dbReference>
<feature type="transmembrane region" description="Helical" evidence="6">
    <location>
        <begin position="380"/>
        <end position="397"/>
    </location>
</feature>
<evidence type="ECO:0000256" key="1">
    <source>
        <dbReference type="ARBA" id="ARBA00004651"/>
    </source>
</evidence>
<dbReference type="CDD" id="cd07731">
    <property type="entry name" value="ComA-like_MBL-fold"/>
    <property type="match status" value="1"/>
</dbReference>
<keyword evidence="5 6" id="KW-0472">Membrane</keyword>
<dbReference type="EMBL" id="VIVL01000016">
    <property type="protein sequence ID" value="TWD75734.1"/>
    <property type="molecule type" value="Genomic_DNA"/>
</dbReference>
<dbReference type="InterPro" id="IPR004797">
    <property type="entry name" value="Competence_ComEC/Rec2"/>
</dbReference>
<dbReference type="SUPFAM" id="SSF56281">
    <property type="entry name" value="Metallo-hydrolase/oxidoreductase"/>
    <property type="match status" value="1"/>
</dbReference>
<feature type="transmembrane region" description="Helical" evidence="6">
    <location>
        <begin position="488"/>
        <end position="509"/>
    </location>
</feature>
<feature type="transmembrane region" description="Helical" evidence="6">
    <location>
        <begin position="69"/>
        <end position="92"/>
    </location>
</feature>
<dbReference type="AlphaFoldDB" id="A0A561B9W5"/>
<evidence type="ECO:0000313" key="8">
    <source>
        <dbReference type="EMBL" id="TWD75734.1"/>
    </source>
</evidence>
<feature type="domain" description="Metallo-beta-lactamase" evidence="7">
    <location>
        <begin position="575"/>
        <end position="766"/>
    </location>
</feature>
<comment type="caution">
    <text evidence="8">The sequence shown here is derived from an EMBL/GenBank/DDBJ whole genome shotgun (WGS) entry which is preliminary data.</text>
</comment>
<comment type="subcellular location">
    <subcellularLocation>
        <location evidence="1">Cell membrane</location>
        <topology evidence="1">Multi-pass membrane protein</topology>
    </subcellularLocation>
</comment>
<dbReference type="RefSeq" id="WP_186454300.1">
    <property type="nucleotide sequence ID" value="NZ_VIVL01000016.1"/>
</dbReference>
<keyword evidence="2" id="KW-1003">Cell membrane</keyword>
<organism evidence="8 9">
    <name type="scientific">Variovorax beijingensis</name>
    <dbReference type="NCBI Taxonomy" id="2496117"/>
    <lineage>
        <taxon>Bacteria</taxon>
        <taxon>Pseudomonadati</taxon>
        <taxon>Pseudomonadota</taxon>
        <taxon>Betaproteobacteria</taxon>
        <taxon>Burkholderiales</taxon>
        <taxon>Comamonadaceae</taxon>
        <taxon>Variovorax</taxon>
    </lineage>
</organism>
<gene>
    <name evidence="8" type="ORF">FB547_11661</name>
</gene>
<evidence type="ECO:0000256" key="3">
    <source>
        <dbReference type="ARBA" id="ARBA00022692"/>
    </source>
</evidence>
<evidence type="ECO:0000256" key="2">
    <source>
        <dbReference type="ARBA" id="ARBA00022475"/>
    </source>
</evidence>
<evidence type="ECO:0000256" key="4">
    <source>
        <dbReference type="ARBA" id="ARBA00022989"/>
    </source>
</evidence>
<dbReference type="Pfam" id="PF00753">
    <property type="entry name" value="Lactamase_B"/>
    <property type="match status" value="1"/>
</dbReference>
<evidence type="ECO:0000313" key="9">
    <source>
        <dbReference type="Proteomes" id="UP000319722"/>
    </source>
</evidence>
<dbReference type="GO" id="GO:0030420">
    <property type="term" value="P:establishment of competence for transformation"/>
    <property type="evidence" value="ECO:0007669"/>
    <property type="project" value="InterPro"/>
</dbReference>
<dbReference type="NCBIfam" id="TIGR00360">
    <property type="entry name" value="ComEC_N-term"/>
    <property type="match status" value="1"/>
</dbReference>
<accession>A0A561B9W5</accession>
<dbReference type="SMART" id="SM00849">
    <property type="entry name" value="Lactamase_B"/>
    <property type="match status" value="1"/>
</dbReference>
<dbReference type="Pfam" id="PF03772">
    <property type="entry name" value="Competence"/>
    <property type="match status" value="1"/>
</dbReference>
<dbReference type="GO" id="GO:0005886">
    <property type="term" value="C:plasma membrane"/>
    <property type="evidence" value="ECO:0007669"/>
    <property type="project" value="UniProtKB-SubCell"/>
</dbReference>
<dbReference type="NCBIfam" id="TIGR00361">
    <property type="entry name" value="ComEC_Rec2"/>
    <property type="match status" value="1"/>
</dbReference>
<keyword evidence="4 6" id="KW-1133">Transmembrane helix</keyword>
<feature type="transmembrane region" description="Helical" evidence="6">
    <location>
        <begin position="434"/>
        <end position="453"/>
    </location>
</feature>
<dbReference type="PANTHER" id="PTHR30619:SF1">
    <property type="entry name" value="RECOMBINATION PROTEIN 2"/>
    <property type="match status" value="1"/>
</dbReference>
<feature type="transmembrane region" description="Helical" evidence="6">
    <location>
        <begin position="296"/>
        <end position="319"/>
    </location>
</feature>
<dbReference type="InterPro" id="IPR036866">
    <property type="entry name" value="RibonucZ/Hydroxyglut_hydro"/>
</dbReference>
<feature type="transmembrane region" description="Helical" evidence="6">
    <location>
        <begin position="403"/>
        <end position="422"/>
    </location>
</feature>
<dbReference type="InterPro" id="IPR004477">
    <property type="entry name" value="ComEC_N"/>
</dbReference>
<feature type="transmembrane region" description="Helical" evidence="6">
    <location>
        <begin position="36"/>
        <end position="57"/>
    </location>
</feature>
<dbReference type="Gene3D" id="3.60.15.10">
    <property type="entry name" value="Ribonuclease Z/Hydroxyacylglutathione hydrolase-like"/>
    <property type="match status" value="1"/>
</dbReference>
<dbReference type="InterPro" id="IPR035681">
    <property type="entry name" value="ComA-like_MBL"/>
</dbReference>
<feature type="transmembrane region" description="Helical" evidence="6">
    <location>
        <begin position="459"/>
        <end position="481"/>
    </location>
</feature>
<feature type="transmembrane region" description="Helical" evidence="6">
    <location>
        <begin position="331"/>
        <end position="349"/>
    </location>
</feature>
<feature type="transmembrane region" description="Helical" evidence="6">
    <location>
        <begin position="521"/>
        <end position="540"/>
    </location>
</feature>
<dbReference type="InterPro" id="IPR052159">
    <property type="entry name" value="Competence_DNA_uptake"/>
</dbReference>
<evidence type="ECO:0000259" key="7">
    <source>
        <dbReference type="SMART" id="SM00849"/>
    </source>
</evidence>
<name>A0A561B9W5_9BURK</name>
<dbReference type="Pfam" id="PF13567">
    <property type="entry name" value="DUF4131"/>
    <property type="match status" value="1"/>
</dbReference>
<protein>
    <submittedName>
        <fullName evidence="8">Competence protein ComEC</fullName>
    </submittedName>
</protein>
<dbReference type="InterPro" id="IPR001279">
    <property type="entry name" value="Metallo-B-lactamas"/>
</dbReference>
<dbReference type="Proteomes" id="UP000319722">
    <property type="component" value="Unassembled WGS sequence"/>
</dbReference>
<dbReference type="InterPro" id="IPR025405">
    <property type="entry name" value="DUF4131"/>
</dbReference>